<name>A0ABZ1TQN5_STRVG</name>
<evidence type="ECO:0000313" key="3">
    <source>
        <dbReference type="Proteomes" id="UP001432039"/>
    </source>
</evidence>
<sequence>MTEPAPAPAPAPSHGSAPPAPADRARLDRALDRLAVTFRGMTARADEVQCECHWGSPQELALLKLPDTELDPDLLHRTWSAPDWSDHGAVLRRVLPQFARELTGGLGAHAYDIGNVGTSFHRAAWQQWPAAQSAAVREFLHAWWAHTLLTPDPAVPVHELLPLCAEASADIGPWLAVWEDLRHPVADRHLTDTVDQWEWDLLEDALPWRSWFVWSEEEAEDVRTELTAWLVREAPARLRATGALAELQHAVRLLGLAHADRWDDPHAPRHRYA</sequence>
<feature type="compositionally biased region" description="Pro residues" evidence="1">
    <location>
        <begin position="1"/>
        <end position="11"/>
    </location>
</feature>
<evidence type="ECO:0008006" key="4">
    <source>
        <dbReference type="Google" id="ProtNLM"/>
    </source>
</evidence>
<organism evidence="2 3">
    <name type="scientific">Streptomyces virginiae</name>
    <name type="common">Streptomyces cinnamonensis</name>
    <dbReference type="NCBI Taxonomy" id="1961"/>
    <lineage>
        <taxon>Bacteria</taxon>
        <taxon>Bacillati</taxon>
        <taxon>Actinomycetota</taxon>
        <taxon>Actinomycetes</taxon>
        <taxon>Kitasatosporales</taxon>
        <taxon>Streptomycetaceae</taxon>
        <taxon>Streptomyces</taxon>
    </lineage>
</organism>
<evidence type="ECO:0000313" key="2">
    <source>
        <dbReference type="EMBL" id="WUQ17138.1"/>
    </source>
</evidence>
<protein>
    <recommendedName>
        <fullName evidence="4">DUF4253 domain-containing protein</fullName>
    </recommendedName>
</protein>
<dbReference type="RefSeq" id="WP_328965366.1">
    <property type="nucleotide sequence ID" value="NZ_CP108090.1"/>
</dbReference>
<gene>
    <name evidence="2" type="ORF">OG517_40245</name>
</gene>
<proteinExistence type="predicted"/>
<accession>A0ABZ1TQN5</accession>
<keyword evidence="3" id="KW-1185">Reference proteome</keyword>
<reference evidence="2" key="1">
    <citation type="submission" date="2022-10" db="EMBL/GenBank/DDBJ databases">
        <title>The complete genomes of actinobacterial strains from the NBC collection.</title>
        <authorList>
            <person name="Joergensen T.S."/>
            <person name="Alvarez Arevalo M."/>
            <person name="Sterndorff E.B."/>
            <person name="Faurdal D."/>
            <person name="Vuksanovic O."/>
            <person name="Mourched A.-S."/>
            <person name="Charusanti P."/>
            <person name="Shaw S."/>
            <person name="Blin K."/>
            <person name="Weber T."/>
        </authorList>
    </citation>
    <scope>NUCLEOTIDE SEQUENCE</scope>
    <source>
        <strain evidence="2">NBC_00248</strain>
    </source>
</reference>
<dbReference type="EMBL" id="CP108090">
    <property type="protein sequence ID" value="WUQ17138.1"/>
    <property type="molecule type" value="Genomic_DNA"/>
</dbReference>
<dbReference type="Proteomes" id="UP001432039">
    <property type="component" value="Chromosome"/>
</dbReference>
<feature type="region of interest" description="Disordered" evidence="1">
    <location>
        <begin position="1"/>
        <end position="23"/>
    </location>
</feature>
<evidence type="ECO:0000256" key="1">
    <source>
        <dbReference type="SAM" id="MobiDB-lite"/>
    </source>
</evidence>